<feature type="region of interest" description="Disordered" evidence="1">
    <location>
        <begin position="1"/>
        <end position="36"/>
    </location>
</feature>
<dbReference type="Proteomes" id="UP000802098">
    <property type="component" value="Unassembled WGS sequence"/>
</dbReference>
<reference evidence="2 3" key="1">
    <citation type="submission" date="2020-03" db="EMBL/GenBank/DDBJ databases">
        <title>Rubrivivax benzoatilyticus JA2 (sequenced after 10 years sub-culturing).</title>
        <authorList>
            <person name="Gupta D."/>
            <person name="Chintalapati S."/>
            <person name="Chintalapati V.R."/>
        </authorList>
    </citation>
    <scope>NUCLEOTIDE SEQUENCE [LARGE SCALE GENOMIC DNA]</scope>
    <source>
        <strain evidence="2 3">JA2-Mal</strain>
    </source>
</reference>
<dbReference type="InterPro" id="IPR005335">
    <property type="entry name" value="Terminase_ssu"/>
</dbReference>
<comment type="caution">
    <text evidence="2">The sequence shown here is derived from an EMBL/GenBank/DDBJ whole genome shotgun (WGS) entry which is preliminary data.</text>
</comment>
<sequence length="308" mass="33814">MRKTARKATTDVVLPTQEPPGSPPAPTAGGRDDVPTAALLPPREEAFATLLAKGRNQTDAYLEVFPRSRTWKRKTVWTRAHELASSAQIRERVHYLMAAAAKANEVDVALVLKEYLTRLRADPRELTEIRVSACRYCWGAGHRRQFTDGELEDARARHDDLRAACVAAGKDDPGEFDERGGGGYSRALKPNADCPTCGGDGEARVRLRDSETYSEGAIALFGGVKETKEGIEVKLADRDHALMQLARHVNFFEQDNARDLNLTVDVAELDAFYDEAMRKSREAGERARARGRAIAAEAAGLREPAADG</sequence>
<organism evidence="2 3">
    <name type="scientific">Rubrivivax benzoatilyticus</name>
    <dbReference type="NCBI Taxonomy" id="316997"/>
    <lineage>
        <taxon>Bacteria</taxon>
        <taxon>Pseudomonadati</taxon>
        <taxon>Pseudomonadota</taxon>
        <taxon>Betaproteobacteria</taxon>
        <taxon>Burkholderiales</taxon>
        <taxon>Sphaerotilaceae</taxon>
        <taxon>Rubrivivax</taxon>
    </lineage>
</organism>
<feature type="compositionally biased region" description="Pro residues" evidence="1">
    <location>
        <begin position="17"/>
        <end position="26"/>
    </location>
</feature>
<protein>
    <recommendedName>
        <fullName evidence="4">Terminase small subunit</fullName>
    </recommendedName>
</protein>
<evidence type="ECO:0000313" key="2">
    <source>
        <dbReference type="EMBL" id="NHK97479.1"/>
    </source>
</evidence>
<accession>A0ABX0HVS6</accession>
<dbReference type="Pfam" id="PF03592">
    <property type="entry name" value="Terminase_2"/>
    <property type="match status" value="1"/>
</dbReference>
<gene>
    <name evidence="2" type="ORF">G7087_03750</name>
</gene>
<keyword evidence="3" id="KW-1185">Reference proteome</keyword>
<dbReference type="EMBL" id="JAAOCD010000001">
    <property type="protein sequence ID" value="NHK97479.1"/>
    <property type="molecule type" value="Genomic_DNA"/>
</dbReference>
<dbReference type="RefSeq" id="WP_051141713.1">
    <property type="nucleotide sequence ID" value="NZ_JAAOCD010000001.1"/>
</dbReference>
<name>A0ABX0HVS6_9BURK</name>
<proteinExistence type="predicted"/>
<evidence type="ECO:0008006" key="4">
    <source>
        <dbReference type="Google" id="ProtNLM"/>
    </source>
</evidence>
<evidence type="ECO:0000313" key="3">
    <source>
        <dbReference type="Proteomes" id="UP000802098"/>
    </source>
</evidence>
<evidence type="ECO:0000256" key="1">
    <source>
        <dbReference type="SAM" id="MobiDB-lite"/>
    </source>
</evidence>